<organism evidence="1 2">
    <name type="scientific">Solanum tuberosum</name>
    <name type="common">Potato</name>
    <dbReference type="NCBI Taxonomy" id="4113"/>
    <lineage>
        <taxon>Eukaryota</taxon>
        <taxon>Viridiplantae</taxon>
        <taxon>Streptophyta</taxon>
        <taxon>Embryophyta</taxon>
        <taxon>Tracheophyta</taxon>
        <taxon>Spermatophyta</taxon>
        <taxon>Magnoliopsida</taxon>
        <taxon>eudicotyledons</taxon>
        <taxon>Gunneridae</taxon>
        <taxon>Pentapetalae</taxon>
        <taxon>asterids</taxon>
        <taxon>lamiids</taxon>
        <taxon>Solanales</taxon>
        <taxon>Solanaceae</taxon>
        <taxon>Solanoideae</taxon>
        <taxon>Solaneae</taxon>
        <taxon>Solanum</taxon>
    </lineage>
</organism>
<reference evidence="1 2" key="1">
    <citation type="journal article" date="2021" name="bioRxiv">
        <title>Chromosome-scale and haplotype-resolved genome assembly of a tetraploid potato cultivar.</title>
        <authorList>
            <person name="Sun H."/>
            <person name="Jiao W.-B."/>
            <person name="Krause K."/>
            <person name="Campoy J.A."/>
            <person name="Goel M."/>
            <person name="Folz-Donahue K."/>
            <person name="Kukat C."/>
            <person name="Huettel B."/>
            <person name="Schneeberger K."/>
        </authorList>
    </citation>
    <scope>NUCLEOTIDE SEQUENCE [LARGE SCALE GENOMIC DNA]</scope>
    <source>
        <strain evidence="1">SolTubOtavaFocal</strain>
        <tissue evidence="1">Leaves</tissue>
    </source>
</reference>
<gene>
    <name evidence="1" type="ORF">KY290_036579</name>
</gene>
<dbReference type="Proteomes" id="UP000826656">
    <property type="component" value="Unassembled WGS sequence"/>
</dbReference>
<name>A0ABQ7TT26_SOLTU</name>
<proteinExistence type="predicted"/>
<accession>A0ABQ7TT26</accession>
<dbReference type="EMBL" id="JAIVGD010000028">
    <property type="protein sequence ID" value="KAH0737874.1"/>
    <property type="molecule type" value="Genomic_DNA"/>
</dbReference>
<evidence type="ECO:0000313" key="2">
    <source>
        <dbReference type="Proteomes" id="UP000826656"/>
    </source>
</evidence>
<sequence>MISGEQLGEVGLDMGGNLKRVRDSVTSVPYKAINPIFPPSIDSGCVEELSIGIPLTERINSGLGSPKILFILEQGLIFFLELCLKVPKEVVVRVSTGLLDSLQSSHNFPDFLEDVTKGVFVPFHVLSLEHLNGIGEVRGGVKAILDRISKGWMPTPHGLHSERLDVHKVLSVVKSDLKWAVVRLGPRKMGHSGIGVSNNPKVVQTLLEHTSSKVINTPASQLLTTSKNFIGVTSNEPVAIGVIRELDEFFPQIISKRKFIASIDCRKEPGVSISCYLDHDVNALRNYGDITEF</sequence>
<evidence type="ECO:0000313" key="1">
    <source>
        <dbReference type="EMBL" id="KAH0737874.1"/>
    </source>
</evidence>
<protein>
    <submittedName>
        <fullName evidence="1">Uncharacterized protein</fullName>
    </submittedName>
</protein>
<comment type="caution">
    <text evidence="1">The sequence shown here is derived from an EMBL/GenBank/DDBJ whole genome shotgun (WGS) entry which is preliminary data.</text>
</comment>
<keyword evidence="2" id="KW-1185">Reference proteome</keyword>